<dbReference type="Proteomes" id="UP001299970">
    <property type="component" value="Unassembled WGS sequence"/>
</dbReference>
<organism evidence="2 3">
    <name type="scientific">Pseudonocardia alaniniphila</name>
    <dbReference type="NCBI Taxonomy" id="75291"/>
    <lineage>
        <taxon>Bacteria</taxon>
        <taxon>Bacillati</taxon>
        <taxon>Actinomycetota</taxon>
        <taxon>Actinomycetes</taxon>
        <taxon>Pseudonocardiales</taxon>
        <taxon>Pseudonocardiaceae</taxon>
        <taxon>Pseudonocardia</taxon>
    </lineage>
</organism>
<keyword evidence="3" id="KW-1185">Reference proteome</keyword>
<evidence type="ECO:0000256" key="1">
    <source>
        <dbReference type="SAM" id="Phobius"/>
    </source>
</evidence>
<protein>
    <submittedName>
        <fullName evidence="2">Uncharacterized protein</fullName>
    </submittedName>
</protein>
<reference evidence="2 3" key="1">
    <citation type="submission" date="2022-03" db="EMBL/GenBank/DDBJ databases">
        <title>Pseudonocardia alaer sp. nov., a novel actinomycete isolated from reed forest soil.</title>
        <authorList>
            <person name="Wang L."/>
        </authorList>
    </citation>
    <scope>NUCLEOTIDE SEQUENCE [LARGE SCALE GENOMIC DNA]</scope>
    <source>
        <strain evidence="2 3">Y-16303</strain>
    </source>
</reference>
<dbReference type="EMBL" id="JAKXMK010000013">
    <property type="protein sequence ID" value="MCH6167307.1"/>
    <property type="molecule type" value="Genomic_DNA"/>
</dbReference>
<evidence type="ECO:0000313" key="3">
    <source>
        <dbReference type="Proteomes" id="UP001299970"/>
    </source>
</evidence>
<proteinExistence type="predicted"/>
<name>A0ABS9TFJ7_9PSEU</name>
<gene>
    <name evidence="2" type="ORF">MMF94_16610</name>
</gene>
<accession>A0ABS9TFJ7</accession>
<sequence length="56" mass="5972">MSTAGEMSAAGQAVGKPSDAWSPLQWVIAVVAWLWVLIPLGYGLYQLVIKIPALFG</sequence>
<keyword evidence="1" id="KW-0472">Membrane</keyword>
<dbReference type="RefSeq" id="WP_241037887.1">
    <property type="nucleotide sequence ID" value="NZ_BAAAJF010000037.1"/>
</dbReference>
<keyword evidence="1" id="KW-0812">Transmembrane</keyword>
<comment type="caution">
    <text evidence="2">The sequence shown here is derived from an EMBL/GenBank/DDBJ whole genome shotgun (WGS) entry which is preliminary data.</text>
</comment>
<keyword evidence="1" id="KW-1133">Transmembrane helix</keyword>
<evidence type="ECO:0000313" key="2">
    <source>
        <dbReference type="EMBL" id="MCH6167307.1"/>
    </source>
</evidence>
<feature type="transmembrane region" description="Helical" evidence="1">
    <location>
        <begin position="24"/>
        <end position="45"/>
    </location>
</feature>